<keyword evidence="1" id="KW-0472">Membrane</keyword>
<keyword evidence="1" id="KW-1133">Transmembrane helix</keyword>
<name>A0A6C0AW34_9ZZZZ</name>
<evidence type="ECO:0000313" key="2">
    <source>
        <dbReference type="EMBL" id="QHS83673.1"/>
    </source>
</evidence>
<organism evidence="2">
    <name type="scientific">viral metagenome</name>
    <dbReference type="NCBI Taxonomy" id="1070528"/>
    <lineage>
        <taxon>unclassified sequences</taxon>
        <taxon>metagenomes</taxon>
        <taxon>organismal metagenomes</taxon>
    </lineage>
</organism>
<keyword evidence="1" id="KW-0812">Transmembrane</keyword>
<protein>
    <submittedName>
        <fullName evidence="2">Uncharacterized protein</fullName>
    </submittedName>
</protein>
<dbReference type="EMBL" id="MN738761">
    <property type="protein sequence ID" value="QHS83673.1"/>
    <property type="molecule type" value="Genomic_DNA"/>
</dbReference>
<sequence>MLAEQYLQHLHNLLFQVLVLVVAQVLVVVPVQAVVLVLAQVQAVVLVLAQVQARYKLFL</sequence>
<accession>A0A6C0AW34</accession>
<feature type="transmembrane region" description="Helical" evidence="1">
    <location>
        <begin position="20"/>
        <end position="49"/>
    </location>
</feature>
<dbReference type="AlphaFoldDB" id="A0A6C0AW34"/>
<reference evidence="2" key="1">
    <citation type="journal article" date="2020" name="Nature">
        <title>Giant virus diversity and host interactions through global metagenomics.</title>
        <authorList>
            <person name="Schulz F."/>
            <person name="Roux S."/>
            <person name="Paez-Espino D."/>
            <person name="Jungbluth S."/>
            <person name="Walsh D.A."/>
            <person name="Denef V.J."/>
            <person name="McMahon K.D."/>
            <person name="Konstantinidis K.T."/>
            <person name="Eloe-Fadrosh E.A."/>
            <person name="Kyrpides N.C."/>
            <person name="Woyke T."/>
        </authorList>
    </citation>
    <scope>NUCLEOTIDE SEQUENCE</scope>
    <source>
        <strain evidence="2">GVMAG-S-ERX555961-36</strain>
    </source>
</reference>
<proteinExistence type="predicted"/>
<evidence type="ECO:0000256" key="1">
    <source>
        <dbReference type="SAM" id="Phobius"/>
    </source>
</evidence>